<dbReference type="EMBL" id="JAMBED010000014">
    <property type="protein sequence ID" value="MCL1551393.1"/>
    <property type="molecule type" value="Genomic_DNA"/>
</dbReference>
<name>A0ABT0LRL3_9XANT</name>
<reference evidence="2" key="1">
    <citation type="submission" date="2022-04" db="EMBL/GenBank/DDBJ databases">
        <title>Genomic comparison of 19 strains of Xanthomonas nasturtii, a newly emerging watercress pathogen.</title>
        <authorList>
            <person name="Harrison J."/>
            <person name="Greer S."/>
            <person name="Hussain R."/>
            <person name="Lascelles D."/>
            <person name="Roberts M."/>
            <person name="Carter B."/>
            <person name="Bryning A."/>
            <person name="Carroll S."/>
            <person name="Aspin A."/>
            <person name="Cruz L."/>
            <person name="Cruz J."/>
            <person name="Grant M."/>
            <person name="Vicente J."/>
            <person name="Studholme D.J."/>
        </authorList>
    </citation>
    <scope>NUCLEOTIDE SEQUENCE</scope>
    <source>
        <strain evidence="2">10016B</strain>
    </source>
</reference>
<dbReference type="PIRSF" id="PIRSF015268">
    <property type="entry name" value="Virulence_RhuM"/>
    <property type="match status" value="1"/>
</dbReference>
<evidence type="ECO:0000313" key="2">
    <source>
        <dbReference type="EMBL" id="MCL1551393.1"/>
    </source>
</evidence>
<proteinExistence type="predicted"/>
<protein>
    <submittedName>
        <fullName evidence="2">Virulence RhuM family protein</fullName>
    </submittedName>
</protein>
<dbReference type="Proteomes" id="UP001167357">
    <property type="component" value="Unassembled WGS sequence"/>
</dbReference>
<dbReference type="RefSeq" id="WP_249047731.1">
    <property type="nucleotide sequence ID" value="NZ_JAMBDY010000004.1"/>
</dbReference>
<gene>
    <name evidence="2" type="ORF">M3O51_08680</name>
</gene>
<dbReference type="InterPro" id="IPR011204">
    <property type="entry name" value="Virulence_RhuM-like"/>
</dbReference>
<dbReference type="PANTHER" id="PTHR35810:SF1">
    <property type="entry name" value="CYTOPLASMIC PROTEIN"/>
    <property type="match status" value="1"/>
</dbReference>
<evidence type="ECO:0000256" key="1">
    <source>
        <dbReference type="SAM" id="MobiDB-lite"/>
    </source>
</evidence>
<organism evidence="2 3">
    <name type="scientific">Xanthomonas nasturtii</name>
    <dbReference type="NCBI Taxonomy" id="1843581"/>
    <lineage>
        <taxon>Bacteria</taxon>
        <taxon>Pseudomonadati</taxon>
        <taxon>Pseudomonadota</taxon>
        <taxon>Gammaproteobacteria</taxon>
        <taxon>Lysobacterales</taxon>
        <taxon>Lysobacteraceae</taxon>
        <taxon>Xanthomonas</taxon>
    </lineage>
</organism>
<accession>A0ABT0LRL3</accession>
<feature type="region of interest" description="Disordered" evidence="1">
    <location>
        <begin position="1"/>
        <end position="21"/>
    </location>
</feature>
<comment type="caution">
    <text evidence="2">The sequence shown here is derived from an EMBL/GenBank/DDBJ whole genome shotgun (WGS) entry which is preliminary data.</text>
</comment>
<sequence length="362" mass="41684">MRKRPHPDQPPPSATAGAEGADNTHGELVLYATEDGATRFYLRAENGSVWLSQLELAALFQTSVSNINIHIKNVLAEGELQAGATIKDDLMVRTEGTRQVRRPLKLYNLDMILAIGYRVKSPRGTQFRQWATNHLREYLVKGFVMDDARLKDPAGWDHFDELLERIRDIRTSEKRFYQKIRDLFALSVDYRDDDTATGQFFAMVQNKMLYAVTQKTAAQLIVERADPDQPNMALTGWKAGRVRKTDVIVAKNYLHAEEITQLNRIAAMFLDYAEDRTSQRHDLRMDDWRQYMDRFVEFNERPLLKDAGTVSHERMQQIVHERYALLDAKRRKEEALAADKEDIKALESVERLARKGGSRASE</sequence>
<keyword evidence="3" id="KW-1185">Reference proteome</keyword>
<evidence type="ECO:0000313" key="3">
    <source>
        <dbReference type="Proteomes" id="UP001167357"/>
    </source>
</evidence>
<dbReference type="Pfam" id="PF13310">
    <property type="entry name" value="Virulence_RhuM"/>
    <property type="match status" value="1"/>
</dbReference>
<dbReference type="PANTHER" id="PTHR35810">
    <property type="entry name" value="CYTOPLASMIC PROTEIN-RELATED"/>
    <property type="match status" value="1"/>
</dbReference>